<protein>
    <submittedName>
        <fullName evidence="3">Uncharacterized protein</fullName>
    </submittedName>
</protein>
<dbReference type="RefSeq" id="WP_015816484.1">
    <property type="nucleotide sequence ID" value="NC_013009.1"/>
</dbReference>
<keyword evidence="2" id="KW-0812">Transmembrane</keyword>
<organism evidence="3 4">
    <name type="scientific">Neorickettsia risticii (strain Illinois)</name>
    <dbReference type="NCBI Taxonomy" id="434131"/>
    <lineage>
        <taxon>Bacteria</taxon>
        <taxon>Pseudomonadati</taxon>
        <taxon>Pseudomonadota</taxon>
        <taxon>Alphaproteobacteria</taxon>
        <taxon>Rickettsiales</taxon>
        <taxon>Anaplasmataceae</taxon>
        <taxon>Neorickettsia</taxon>
    </lineage>
</organism>
<keyword evidence="2" id="KW-1133">Transmembrane helix</keyword>
<feature type="region of interest" description="Disordered" evidence="1">
    <location>
        <begin position="1"/>
        <end position="170"/>
    </location>
</feature>
<evidence type="ECO:0000256" key="1">
    <source>
        <dbReference type="SAM" id="MobiDB-lite"/>
    </source>
</evidence>
<gene>
    <name evidence="3" type="ordered locus">NRI_0629</name>
</gene>
<dbReference type="EMBL" id="CP001431">
    <property type="protein sequence ID" value="ACT69597.1"/>
    <property type="molecule type" value="Genomic_DNA"/>
</dbReference>
<keyword evidence="4" id="KW-1185">Reference proteome</keyword>
<accession>C6V5D8</accession>
<reference evidence="3 4" key="1">
    <citation type="journal article" date="2009" name="Nucleic Acids Res.">
        <title>Analysis of complete genome sequence of Neorickettsia risticii: causative agent of Potomac horse fever.</title>
        <authorList>
            <person name="Lin M."/>
            <person name="Zhang C."/>
            <person name="Gibson K."/>
            <person name="Rikihisa Y."/>
        </authorList>
    </citation>
    <scope>NUCLEOTIDE SEQUENCE [LARGE SCALE GENOMIC DNA]</scope>
    <source>
        <strain evidence="3 4">Illinois</strain>
    </source>
</reference>
<dbReference type="Proteomes" id="UP000001627">
    <property type="component" value="Chromosome"/>
</dbReference>
<evidence type="ECO:0000313" key="4">
    <source>
        <dbReference type="Proteomes" id="UP000001627"/>
    </source>
</evidence>
<feature type="compositionally biased region" description="Polar residues" evidence="1">
    <location>
        <begin position="10"/>
        <end position="22"/>
    </location>
</feature>
<name>C6V5D8_NEORI</name>
<evidence type="ECO:0000313" key="3">
    <source>
        <dbReference type="EMBL" id="ACT69597.1"/>
    </source>
</evidence>
<feature type="compositionally biased region" description="Gly residues" evidence="1">
    <location>
        <begin position="101"/>
        <end position="115"/>
    </location>
</feature>
<dbReference type="HOGENOM" id="CLU_1022440_0_0_5"/>
<proteinExistence type="predicted"/>
<keyword evidence="2" id="KW-0472">Membrane</keyword>
<dbReference type="STRING" id="434131.NRI_0629"/>
<feature type="compositionally biased region" description="Gly residues" evidence="1">
    <location>
        <begin position="68"/>
        <end position="78"/>
    </location>
</feature>
<feature type="compositionally biased region" description="Basic residues" evidence="1">
    <location>
        <begin position="120"/>
        <end position="130"/>
    </location>
</feature>
<feature type="region of interest" description="Disordered" evidence="1">
    <location>
        <begin position="238"/>
        <end position="272"/>
    </location>
</feature>
<feature type="transmembrane region" description="Helical" evidence="2">
    <location>
        <begin position="209"/>
        <end position="230"/>
    </location>
</feature>
<dbReference type="AlphaFoldDB" id="C6V5D8"/>
<dbReference type="KEGG" id="nri:NRI_0629"/>
<evidence type="ECO:0000256" key="2">
    <source>
        <dbReference type="SAM" id="Phobius"/>
    </source>
</evidence>
<sequence>MLSANDKDLNQSGDSTVDNQNPGQGAVGGTGQEGEQQGAIEGAGGQQDALQPSGGEQGAVGQQEQGGEQQGAVGGTGQEGEPQGAIEGAGGQQDALQPSGGEQGAVGGTGQGGEQQGTTRARRRHRHRHGHEGQQVLATIEEGVEEEQQGGGEAHNIDEGPQPAGGDPRLPIGVVTCTLAGNLFLREGIRTAYEEDHERSTESGGPITLVLFALAGILYLLTLIFAWMMYREGSLGLEEGNRGDPGAPGGGGPGRLDDPSVDEAGQRQRDLS</sequence>